<comment type="similarity">
    <text evidence="2">Belongs to the RIX1/PELP1 family.</text>
</comment>
<name>A0A9W8YRI9_9PEZI</name>
<evidence type="ECO:0000256" key="2">
    <source>
        <dbReference type="ARBA" id="ARBA00010511"/>
    </source>
</evidence>
<comment type="caution">
    <text evidence="7">The sequence shown here is derived from an EMBL/GenBank/DDBJ whole genome shotgun (WGS) entry which is preliminary data.</text>
</comment>
<dbReference type="GO" id="GO:0005634">
    <property type="term" value="C:nucleus"/>
    <property type="evidence" value="ECO:0007669"/>
    <property type="project" value="UniProtKB-SubCell"/>
</dbReference>
<dbReference type="SUPFAM" id="SSF48371">
    <property type="entry name" value="ARM repeat"/>
    <property type="match status" value="1"/>
</dbReference>
<accession>A0A9W8YRI9</accession>
<dbReference type="InterPro" id="IPR016024">
    <property type="entry name" value="ARM-type_fold"/>
</dbReference>
<evidence type="ECO:0000256" key="3">
    <source>
        <dbReference type="ARBA" id="ARBA00021502"/>
    </source>
</evidence>
<dbReference type="OrthoDB" id="20900at2759"/>
<dbReference type="PANTHER" id="PTHR34105">
    <property type="entry name" value="PROLINE-, GLUTAMIC ACID- AND LEUCINE-RICH PROTEIN 1"/>
    <property type="match status" value="1"/>
</dbReference>
<dbReference type="InterPro" id="IPR012583">
    <property type="entry name" value="RIX1_N"/>
</dbReference>
<dbReference type="AlphaFoldDB" id="A0A9W8YRI9"/>
<evidence type="ECO:0000313" key="8">
    <source>
        <dbReference type="Proteomes" id="UP001140453"/>
    </source>
</evidence>
<feature type="domain" description="Pre-rRNA-processing protein RIX1 N-terminal" evidence="6">
    <location>
        <begin position="7"/>
        <end position="216"/>
    </location>
</feature>
<dbReference type="PANTHER" id="PTHR34105:SF1">
    <property type="entry name" value="PROLINE-, GLUTAMIC ACID- AND LEUCINE-RICH PROTEIN 1"/>
    <property type="match status" value="1"/>
</dbReference>
<dbReference type="Proteomes" id="UP001140453">
    <property type="component" value="Unassembled WGS sequence"/>
</dbReference>
<feature type="compositionally biased region" description="Acidic residues" evidence="5">
    <location>
        <begin position="739"/>
        <end position="748"/>
    </location>
</feature>
<feature type="compositionally biased region" description="Basic and acidic residues" evidence="5">
    <location>
        <begin position="707"/>
        <end position="725"/>
    </location>
</feature>
<evidence type="ECO:0000313" key="7">
    <source>
        <dbReference type="EMBL" id="KAJ4391087.1"/>
    </source>
</evidence>
<evidence type="ECO:0000256" key="4">
    <source>
        <dbReference type="ARBA" id="ARBA00023242"/>
    </source>
</evidence>
<feature type="region of interest" description="Disordered" evidence="5">
    <location>
        <begin position="706"/>
        <end position="766"/>
    </location>
</feature>
<feature type="compositionally biased region" description="Polar residues" evidence="5">
    <location>
        <begin position="488"/>
        <end position="498"/>
    </location>
</feature>
<dbReference type="GO" id="GO:0006364">
    <property type="term" value="P:rRNA processing"/>
    <property type="evidence" value="ECO:0007669"/>
    <property type="project" value="TreeGrafter"/>
</dbReference>
<sequence length="766" mass="83056">MSLPPELQVLCRRLASTDAADLPSLCPSLVGYIQRCEDVLSLPVDQKPKDSATGHSVLVHKLKTQITTLLNNGRSQPGRFAAAILIKAVVEVGGYECLRTSEPWVRGLLTIVQQNDSYPAKEIAIITLTRIYVLLQDFQALVREIASPTLPAFITACLQLVKGEASNKNDAPPLRLIEAITNALCTLTPLYSTTLRPFSAQVKAAFKVYIAPTASDKRSVPQSLRAVSRRLLILQHYTTPKNGNADEWAKTLAGFVKTSHGTADQVFRAVQEAWESSSGYMRQNVSHEGEPSGGDDSAEGLPLWHGVSDGAERLIGLLDTLSDFFRSPTKTSVTTPIGAILDLTARISLILPPQNGPNKRDDTQLNAAIGREEKDELWSALPDIHIAVLDLLAALTQRLQTSTIPVAADMLHQAVRIFDAHHEIPLIREHGYTLIHALLLIHGPSLSKLSVNALDKTIQSTCRDLLAASGHGPPPKSSQKPSTKDTKASSAGKPSSNADAYLTTQSKAAFISSTMLPRTHLAAAEALFPLFLSHLPQTNLKQALRTLIDRTAVLAHHKEAMVASVLNPYRTRAGKTLVSVYPFLARDFPRSIEVEVLRSNLHNAGAVVADVGEGNDEEVLERMQRKGSDEEDDEDMVEEKLVNGQNEDLDMVDGSDPAAPAGFNFASVEEPVEQEIVRTVTFSSGAMPVPEVISRQTETVMLSSTLKRKDEALDEPPAKRIDTGKAPETIGNKINVDGDAGEESDSDSDGSVQLNAVLEDDDDDED</sequence>
<comment type="subcellular location">
    <subcellularLocation>
        <location evidence="1">Nucleus</location>
    </subcellularLocation>
</comment>
<proteinExistence type="inferred from homology"/>
<feature type="region of interest" description="Disordered" evidence="5">
    <location>
        <begin position="466"/>
        <end position="498"/>
    </location>
</feature>
<dbReference type="EMBL" id="JAPEVB010000003">
    <property type="protein sequence ID" value="KAJ4391087.1"/>
    <property type="molecule type" value="Genomic_DNA"/>
</dbReference>
<evidence type="ECO:0000259" key="6">
    <source>
        <dbReference type="Pfam" id="PF08167"/>
    </source>
</evidence>
<reference evidence="7" key="1">
    <citation type="submission" date="2022-10" db="EMBL/GenBank/DDBJ databases">
        <title>Tapping the CABI collections for fungal endophytes: first genome assemblies for Collariella, Neodidymelliopsis, Ascochyta clinopodiicola, Didymella pomorum, Didymosphaeria variabile, Neocosmospora piperis and Neocucurbitaria cava.</title>
        <authorList>
            <person name="Hill R."/>
        </authorList>
    </citation>
    <scope>NUCLEOTIDE SEQUENCE</scope>
    <source>
        <strain evidence="7">IMI 355082</strain>
    </source>
</reference>
<keyword evidence="8" id="KW-1185">Reference proteome</keyword>
<evidence type="ECO:0000256" key="1">
    <source>
        <dbReference type="ARBA" id="ARBA00004123"/>
    </source>
</evidence>
<organism evidence="7 8">
    <name type="scientific">Gnomoniopsis smithogilvyi</name>
    <dbReference type="NCBI Taxonomy" id="1191159"/>
    <lineage>
        <taxon>Eukaryota</taxon>
        <taxon>Fungi</taxon>
        <taxon>Dikarya</taxon>
        <taxon>Ascomycota</taxon>
        <taxon>Pezizomycotina</taxon>
        <taxon>Sordariomycetes</taxon>
        <taxon>Sordariomycetidae</taxon>
        <taxon>Diaporthales</taxon>
        <taxon>Gnomoniaceae</taxon>
        <taxon>Gnomoniopsis</taxon>
    </lineage>
</organism>
<evidence type="ECO:0000256" key="5">
    <source>
        <dbReference type="SAM" id="MobiDB-lite"/>
    </source>
</evidence>
<dbReference type="Pfam" id="PF08167">
    <property type="entry name" value="RIX1"/>
    <property type="match status" value="1"/>
</dbReference>
<protein>
    <recommendedName>
        <fullName evidence="3">Pre-rRNA-processing protein RIX1</fullName>
    </recommendedName>
</protein>
<gene>
    <name evidence="7" type="ORF">N0V93_004701</name>
</gene>
<keyword evidence="4" id="KW-0539">Nucleus</keyword>